<evidence type="ECO:0000313" key="2">
    <source>
        <dbReference type="EMBL" id="MBB5318729.1"/>
    </source>
</evidence>
<gene>
    <name evidence="2" type="ORF">HDF09_003428</name>
</gene>
<name>A0A7W8IKA1_9BACT</name>
<proteinExistence type="predicted"/>
<dbReference type="Proteomes" id="UP000568106">
    <property type="component" value="Unassembled WGS sequence"/>
</dbReference>
<reference evidence="2" key="1">
    <citation type="submission" date="2020-08" db="EMBL/GenBank/DDBJ databases">
        <title>Genomic Encyclopedia of Type Strains, Phase IV (KMG-V): Genome sequencing to study the core and pangenomes of soil and plant-associated prokaryotes.</title>
        <authorList>
            <person name="Whitman W."/>
        </authorList>
    </citation>
    <scope>NUCLEOTIDE SEQUENCE [LARGE SCALE GENOMIC DNA]</scope>
    <source>
        <strain evidence="2">M8UP27</strain>
    </source>
</reference>
<feature type="signal peptide" evidence="1">
    <location>
        <begin position="1"/>
        <end position="24"/>
    </location>
</feature>
<evidence type="ECO:0000256" key="1">
    <source>
        <dbReference type="SAM" id="SignalP"/>
    </source>
</evidence>
<dbReference type="AlphaFoldDB" id="A0A7W8IKA1"/>
<keyword evidence="3" id="KW-1185">Reference proteome</keyword>
<evidence type="ECO:0008006" key="4">
    <source>
        <dbReference type="Google" id="ProtNLM"/>
    </source>
</evidence>
<sequence>MTKLRNAVLLTPLLLATGIAPAFAQRYDNSRYANNNAYYGGMRNGGRGGNYYNDRDRRYHDDHYRDQGGIGPGKGALIGAGGGAVLGAVFGGGLKGTIIGGAAGAGIGAVVGQAAQNNRDDRYHRY</sequence>
<organism evidence="2 3">
    <name type="scientific">Tunturiibacter empetritectus</name>
    <dbReference type="NCBI Taxonomy" id="3069691"/>
    <lineage>
        <taxon>Bacteria</taxon>
        <taxon>Pseudomonadati</taxon>
        <taxon>Acidobacteriota</taxon>
        <taxon>Terriglobia</taxon>
        <taxon>Terriglobales</taxon>
        <taxon>Acidobacteriaceae</taxon>
        <taxon>Tunturiibacter</taxon>
    </lineage>
</organism>
<evidence type="ECO:0000313" key="3">
    <source>
        <dbReference type="Proteomes" id="UP000568106"/>
    </source>
</evidence>
<feature type="chain" id="PRO_5030775225" description="Glycine zipper 2TM domain-containing protein" evidence="1">
    <location>
        <begin position="25"/>
        <end position="126"/>
    </location>
</feature>
<protein>
    <recommendedName>
        <fullName evidence="4">Glycine zipper 2TM domain-containing protein</fullName>
    </recommendedName>
</protein>
<keyword evidence="1" id="KW-0732">Signal</keyword>
<comment type="caution">
    <text evidence="2">The sequence shown here is derived from an EMBL/GenBank/DDBJ whole genome shotgun (WGS) entry which is preliminary data.</text>
</comment>
<dbReference type="EMBL" id="JACHDY010000005">
    <property type="protein sequence ID" value="MBB5318729.1"/>
    <property type="molecule type" value="Genomic_DNA"/>
</dbReference>
<accession>A0A7W8IKA1</accession>